<dbReference type="Pfam" id="PF00078">
    <property type="entry name" value="RVT_1"/>
    <property type="match status" value="1"/>
</dbReference>
<comment type="similarity">
    <text evidence="1">Belongs to the bacterial reverse transcriptase family.</text>
</comment>
<gene>
    <name evidence="3" type="ORF">MBHS_01494</name>
</gene>
<dbReference type="PANTHER" id="PTHR34047:SF8">
    <property type="entry name" value="PROTEIN YKFC"/>
    <property type="match status" value="1"/>
</dbReference>
<keyword evidence="4" id="KW-1185">Reference proteome</keyword>
<protein>
    <submittedName>
        <fullName evidence="3">Reverse transcriptase (RNA-dependent DNA polymerase)</fullName>
    </submittedName>
</protein>
<dbReference type="InterPro" id="IPR000477">
    <property type="entry name" value="RT_dom"/>
</dbReference>
<dbReference type="CDD" id="cd01651">
    <property type="entry name" value="RT_G2_intron"/>
    <property type="match status" value="1"/>
</dbReference>
<accession>A0A1H6F8J4</accession>
<proteinExistence type="inferred from homology"/>
<dbReference type="PROSITE" id="PS50878">
    <property type="entry name" value="RT_POL"/>
    <property type="match status" value="1"/>
</dbReference>
<keyword evidence="3" id="KW-0548">Nucleotidyltransferase</keyword>
<dbReference type="GO" id="GO:0003964">
    <property type="term" value="F:RNA-directed DNA polymerase activity"/>
    <property type="evidence" value="ECO:0007669"/>
    <property type="project" value="UniProtKB-KW"/>
</dbReference>
<organism evidence="3 4">
    <name type="scientific">Candidatus Venteria ishoeyi</name>
    <dbReference type="NCBI Taxonomy" id="1899563"/>
    <lineage>
        <taxon>Bacteria</taxon>
        <taxon>Pseudomonadati</taxon>
        <taxon>Pseudomonadota</taxon>
        <taxon>Gammaproteobacteria</taxon>
        <taxon>Thiotrichales</taxon>
        <taxon>Thiotrichaceae</taxon>
        <taxon>Venteria</taxon>
    </lineage>
</organism>
<evidence type="ECO:0000256" key="1">
    <source>
        <dbReference type="ARBA" id="ARBA00034120"/>
    </source>
</evidence>
<feature type="domain" description="Reverse transcriptase" evidence="2">
    <location>
        <begin position="1"/>
        <end position="291"/>
    </location>
</feature>
<keyword evidence="3" id="KW-0695">RNA-directed DNA polymerase</keyword>
<dbReference type="Proteomes" id="UP000236724">
    <property type="component" value="Unassembled WGS sequence"/>
</dbReference>
<dbReference type="AlphaFoldDB" id="A0A1H6F8J4"/>
<reference evidence="3 4" key="1">
    <citation type="submission" date="2016-10" db="EMBL/GenBank/DDBJ databases">
        <authorList>
            <person name="de Groot N.N."/>
        </authorList>
    </citation>
    <scope>NUCLEOTIDE SEQUENCE [LARGE SCALE GENOMIC DNA]</scope>
    <source>
        <strain evidence="3">MBHS1</strain>
    </source>
</reference>
<sequence>MQNFQIELLKIYQKSANSVQKKSSLLSSAKLTSDLAYKLEQQQYSPSRYSCFVVKDPKVREIFAPAFCDRLVHHVLVDRIQPYIDRRFIHDSFANRKGKGTHKAVQRLQKFICNPNNRYFIQMDIQSFFPSIDKNILWRIVRQQVRTIHDISEEECHFILYLTRTILKQNPCIPYPVLTGNSDMIKQIPPHKSMFHIAKGKGLPIGSLTSQFFANLYLNELDQFVKHQLKVKYYIRYVDDIVLLHHNPQQLNQWKAEIEAFLGTQLALKLHPKKTLLQAVSRGINFLGYITYKDHILVRQRTVRALKRRLYFFNHLLNPDKFPYGNPPSNLKITKRYRSGDLLPPVTPTPALLQEMQATINSYYGIFRFADSYKLRKHIYHHHLQELKRYFLPADANYNSIKIKSGVYYWLAAF</sequence>
<evidence type="ECO:0000259" key="2">
    <source>
        <dbReference type="PROSITE" id="PS50878"/>
    </source>
</evidence>
<dbReference type="SUPFAM" id="SSF56672">
    <property type="entry name" value="DNA/RNA polymerases"/>
    <property type="match status" value="1"/>
</dbReference>
<dbReference type="OrthoDB" id="9793236at2"/>
<keyword evidence="3" id="KW-0808">Transferase</keyword>
<dbReference type="InterPro" id="IPR051083">
    <property type="entry name" value="GrpII_Intron_Splice-Mob/Def"/>
</dbReference>
<evidence type="ECO:0000313" key="3">
    <source>
        <dbReference type="EMBL" id="SEH05639.1"/>
    </source>
</evidence>
<dbReference type="PANTHER" id="PTHR34047">
    <property type="entry name" value="NUCLEAR INTRON MATURASE 1, MITOCHONDRIAL-RELATED"/>
    <property type="match status" value="1"/>
</dbReference>
<name>A0A1H6F8J4_9GAMM</name>
<dbReference type="EMBL" id="FMSV02000367">
    <property type="protein sequence ID" value="SEH05639.1"/>
    <property type="molecule type" value="Genomic_DNA"/>
</dbReference>
<dbReference type="InterPro" id="IPR043502">
    <property type="entry name" value="DNA/RNA_pol_sf"/>
</dbReference>
<evidence type="ECO:0000313" key="4">
    <source>
        <dbReference type="Proteomes" id="UP000236724"/>
    </source>
</evidence>